<comment type="function">
    <text evidence="9">The M ring may be actively involved in energy transduction.</text>
</comment>
<evidence type="ECO:0000313" key="13">
    <source>
        <dbReference type="EMBL" id="QOL20049.1"/>
    </source>
</evidence>
<dbReference type="InterPro" id="IPR013556">
    <property type="entry name" value="Flag_M-ring_C"/>
</dbReference>
<dbReference type="GO" id="GO:0009431">
    <property type="term" value="C:bacterial-type flagellum basal body, MS ring"/>
    <property type="evidence" value="ECO:0007669"/>
    <property type="project" value="InterPro"/>
</dbReference>
<evidence type="ECO:0000256" key="3">
    <source>
        <dbReference type="ARBA" id="ARBA00007971"/>
    </source>
</evidence>
<dbReference type="InterPro" id="IPR006182">
    <property type="entry name" value="FliF_N_dom"/>
</dbReference>
<dbReference type="Pfam" id="PF08345">
    <property type="entry name" value="YscJ_FliF_C"/>
    <property type="match status" value="1"/>
</dbReference>
<evidence type="ECO:0000313" key="14">
    <source>
        <dbReference type="Proteomes" id="UP000594001"/>
    </source>
</evidence>
<feature type="transmembrane region" description="Helical" evidence="10">
    <location>
        <begin position="16"/>
        <end position="34"/>
    </location>
</feature>
<dbReference type="Proteomes" id="UP000594001">
    <property type="component" value="Chromosome"/>
</dbReference>
<keyword evidence="7 10" id="KW-0472">Membrane</keyword>
<dbReference type="GO" id="GO:0005886">
    <property type="term" value="C:plasma membrane"/>
    <property type="evidence" value="ECO:0007669"/>
    <property type="project" value="UniProtKB-SubCell"/>
</dbReference>
<feature type="domain" description="Flagellar M-ring C-terminal" evidence="12">
    <location>
        <begin position="248"/>
        <end position="411"/>
    </location>
</feature>
<keyword evidence="14" id="KW-1185">Reference proteome</keyword>
<feature type="transmembrane region" description="Helical" evidence="10">
    <location>
        <begin position="439"/>
        <end position="458"/>
    </location>
</feature>
<dbReference type="GO" id="GO:0071973">
    <property type="term" value="P:bacterial-type flagellum-dependent cell motility"/>
    <property type="evidence" value="ECO:0007669"/>
    <property type="project" value="InterPro"/>
</dbReference>
<keyword evidence="13" id="KW-0282">Flagellum</keyword>
<evidence type="ECO:0000259" key="11">
    <source>
        <dbReference type="Pfam" id="PF01514"/>
    </source>
</evidence>
<dbReference type="GO" id="GO:0003774">
    <property type="term" value="F:cytoskeletal motor activity"/>
    <property type="evidence" value="ECO:0007669"/>
    <property type="project" value="InterPro"/>
</dbReference>
<comment type="subcellular location">
    <subcellularLocation>
        <location evidence="1 9">Bacterial flagellum basal body</location>
    </subcellularLocation>
    <subcellularLocation>
        <location evidence="2">Cell membrane</location>
        <topology evidence="2">Multi-pass membrane protein</topology>
    </subcellularLocation>
</comment>
<dbReference type="NCBIfam" id="TIGR00206">
    <property type="entry name" value="fliF"/>
    <property type="match status" value="1"/>
</dbReference>
<evidence type="ECO:0000256" key="9">
    <source>
        <dbReference type="PIRNR" id="PIRNR004862"/>
    </source>
</evidence>
<evidence type="ECO:0000256" key="5">
    <source>
        <dbReference type="ARBA" id="ARBA00022692"/>
    </source>
</evidence>
<keyword evidence="5 10" id="KW-0812">Transmembrane</keyword>
<keyword evidence="8 9" id="KW-0975">Bacterial flagellum</keyword>
<gene>
    <name evidence="13" type="primary">fliF</name>
    <name evidence="13" type="ORF">CPBP_00827</name>
</gene>
<comment type="similarity">
    <text evidence="3 9">Belongs to the FliF family.</text>
</comment>
<dbReference type="PANTHER" id="PTHR30046:SF0">
    <property type="entry name" value="FLAGELLAR M-RING PROTEIN"/>
    <property type="match status" value="1"/>
</dbReference>
<dbReference type="PRINTS" id="PR01009">
    <property type="entry name" value="FLGMRINGFLIF"/>
</dbReference>
<evidence type="ECO:0000256" key="2">
    <source>
        <dbReference type="ARBA" id="ARBA00004651"/>
    </source>
</evidence>
<keyword evidence="13" id="KW-0969">Cilium</keyword>
<evidence type="ECO:0000256" key="6">
    <source>
        <dbReference type="ARBA" id="ARBA00022989"/>
    </source>
</evidence>
<evidence type="ECO:0000259" key="12">
    <source>
        <dbReference type="Pfam" id="PF08345"/>
    </source>
</evidence>
<dbReference type="RefSeq" id="WP_350331603.1">
    <property type="nucleotide sequence ID" value="NZ_CP054719.1"/>
</dbReference>
<keyword evidence="6 10" id="KW-1133">Transmembrane helix</keyword>
<accession>A0A7L9RU46</accession>
<evidence type="ECO:0000256" key="1">
    <source>
        <dbReference type="ARBA" id="ARBA00004117"/>
    </source>
</evidence>
<dbReference type="PANTHER" id="PTHR30046">
    <property type="entry name" value="FLAGELLAR M-RING PROTEIN"/>
    <property type="match status" value="1"/>
</dbReference>
<dbReference type="AlphaFoldDB" id="A0A7L9RU46"/>
<name>A0A7L9RU46_9PROT</name>
<organism evidence="13 14">
    <name type="scientific">Candidatus Bodocaedibacter vickermanii</name>
    <dbReference type="NCBI Taxonomy" id="2741701"/>
    <lineage>
        <taxon>Bacteria</taxon>
        <taxon>Pseudomonadati</taxon>
        <taxon>Pseudomonadota</taxon>
        <taxon>Alphaproteobacteria</taxon>
        <taxon>Holosporales</taxon>
        <taxon>Candidatus Paracaedibacteraceae</taxon>
        <taxon>Candidatus Bodocaedibacter</taxon>
    </lineage>
</organism>
<protein>
    <recommendedName>
        <fullName evidence="9">Flagellar M-ring protein</fullName>
    </recommendedName>
</protein>
<dbReference type="InterPro" id="IPR000067">
    <property type="entry name" value="FlgMring_FliF"/>
</dbReference>
<evidence type="ECO:0000256" key="4">
    <source>
        <dbReference type="ARBA" id="ARBA00022475"/>
    </source>
</evidence>
<feature type="domain" description="Flagellar M-ring N-terminal" evidence="11">
    <location>
        <begin position="38"/>
        <end position="213"/>
    </location>
</feature>
<dbReference type="Gene3D" id="3.30.300.30">
    <property type="match status" value="1"/>
</dbReference>
<evidence type="ECO:0000256" key="7">
    <source>
        <dbReference type="ARBA" id="ARBA00023136"/>
    </source>
</evidence>
<sequence length="533" mass="58585">MDTVLEAIRRMGKTRVLLTAMFSVILLVMLMFLFSKLSTSSMVPLYNNIDPKTAGEIITKLEGQGTSYELRGDGSQILVSATEAPRLRMLFAQEGLPGSDGVGYEIFDKGDSLSTTAFTQDINYIRALEGELGKSIASLNSVAAVRVHLVIPKREPFQREQKVPTASVVIKIKGSNTLSPQNIQAIQHLVAAAVPGLDASRVAIIDNNGRLLAKSTDGADSQEVNNGINNHRVLLEEKLSHTIESLVERTVGYGKVRAQVAVDLDLNRITESSELYDPATQVVRSSQVVSDISQEAQTENQPITLKNAVPSPQGAAKGAPAPVAQNKSTRNQEIINYEISKTVRQYVKESGDIKRLSIAVMVDGIRTQEGKEEKYQPRSAEELETIKTVVKSAIGFQATRGDEIQVVHMPFAMETPEAASAYDWLFGFTKNDFFRLLEILAFLSVGLFLTFSIIKPFFKNLMLVMQSIKPSLRQKEIEADILAADQKRKPPEAIQLKNVSGLVQSDTVNTIHSLLEDYPKQAAKVVNSWLNEG</sequence>
<dbReference type="InterPro" id="IPR045851">
    <property type="entry name" value="AMP-bd_C_sf"/>
</dbReference>
<evidence type="ECO:0000256" key="10">
    <source>
        <dbReference type="SAM" id="Phobius"/>
    </source>
</evidence>
<dbReference type="KEGG" id="pbal:CPBP_00827"/>
<proteinExistence type="inferred from homology"/>
<dbReference type="Pfam" id="PF01514">
    <property type="entry name" value="YscJ_FliF"/>
    <property type="match status" value="1"/>
</dbReference>
<dbReference type="InterPro" id="IPR043427">
    <property type="entry name" value="YscJ/FliF"/>
</dbReference>
<dbReference type="EMBL" id="CP054719">
    <property type="protein sequence ID" value="QOL20049.1"/>
    <property type="molecule type" value="Genomic_DNA"/>
</dbReference>
<reference evidence="13 14" key="1">
    <citation type="submission" date="2020-06" db="EMBL/GenBank/DDBJ databases">
        <title>The endosymbiont of the kinetoplastid Bodo saltans is a Paracaedibacter-like alpha-proteobacterium possessing a putative toxin-antitoxin system.</title>
        <authorList>
            <person name="Midha S."/>
            <person name="Rigden D.J."/>
            <person name="Siozios S."/>
            <person name="Hurst G.D.D."/>
            <person name="Jackson A.P."/>
        </authorList>
    </citation>
    <scope>NUCLEOTIDE SEQUENCE [LARGE SCALE GENOMIC DNA]</scope>
    <source>
        <strain evidence="13">Lake Konstanz</strain>
    </source>
</reference>
<keyword evidence="4" id="KW-1003">Cell membrane</keyword>
<evidence type="ECO:0000256" key="8">
    <source>
        <dbReference type="ARBA" id="ARBA00023143"/>
    </source>
</evidence>
<dbReference type="PIRSF" id="PIRSF004862">
    <property type="entry name" value="FliF"/>
    <property type="match status" value="1"/>
</dbReference>
<keyword evidence="13" id="KW-0966">Cell projection</keyword>